<dbReference type="PROSITE" id="PS50043">
    <property type="entry name" value="HTH_LUXR_2"/>
    <property type="match status" value="1"/>
</dbReference>
<dbReference type="PANTHER" id="PTHR44688">
    <property type="entry name" value="DNA-BINDING TRANSCRIPTIONAL ACTIVATOR DEVR_DOSR"/>
    <property type="match status" value="1"/>
</dbReference>
<evidence type="ECO:0000259" key="4">
    <source>
        <dbReference type="PROSITE" id="PS50043"/>
    </source>
</evidence>
<dbReference type="Gene3D" id="1.10.10.10">
    <property type="entry name" value="Winged helix-like DNA-binding domain superfamily/Winged helix DNA-binding domain"/>
    <property type="match status" value="1"/>
</dbReference>
<dbReference type="EMBL" id="BAABAB010000049">
    <property type="protein sequence ID" value="GAA3638363.1"/>
    <property type="molecule type" value="Genomic_DNA"/>
</dbReference>
<evidence type="ECO:0000256" key="1">
    <source>
        <dbReference type="ARBA" id="ARBA00023015"/>
    </source>
</evidence>
<dbReference type="InterPro" id="IPR036388">
    <property type="entry name" value="WH-like_DNA-bd_sf"/>
</dbReference>
<evidence type="ECO:0000313" key="6">
    <source>
        <dbReference type="Proteomes" id="UP001501490"/>
    </source>
</evidence>
<evidence type="ECO:0000313" key="5">
    <source>
        <dbReference type="EMBL" id="GAA3638363.1"/>
    </source>
</evidence>
<protein>
    <recommendedName>
        <fullName evidence="4">HTH luxR-type domain-containing protein</fullName>
    </recommendedName>
</protein>
<dbReference type="SMART" id="SM00421">
    <property type="entry name" value="HTH_LUXR"/>
    <property type="match status" value="1"/>
</dbReference>
<evidence type="ECO:0000256" key="2">
    <source>
        <dbReference type="ARBA" id="ARBA00023125"/>
    </source>
</evidence>
<dbReference type="InterPro" id="IPR000792">
    <property type="entry name" value="Tscrpt_reg_LuxR_C"/>
</dbReference>
<dbReference type="PRINTS" id="PR00038">
    <property type="entry name" value="HTHLUXR"/>
</dbReference>
<dbReference type="InterPro" id="IPR016032">
    <property type="entry name" value="Sig_transdc_resp-reg_C-effctor"/>
</dbReference>
<sequence length="242" mass="27062">MLQQDRMAMSDSFLREQLCESFEVTGVAWDWQNSAEDFGFICSPVGVMPVDHGDPEYRSGALLGTHPLVRWHAVTGDLHPQTSGRVPWEIASRSTRRRVQDLLAEHGCEEQLSISYHLGPTTHRAFILARTGRDFSEDDLEIATRLQPVLVGLSRHLALLRTSDADGSWGTCWNLTPREVVVLRLLVDGLSTQAIAHRLGASPRTVHKHLEHVYRKLGVKDRLNAVRAVLTDQAPDGPLPIR</sequence>
<keyword evidence="2" id="KW-0238">DNA-binding</keyword>
<organism evidence="5 6">
    <name type="scientific">Microlunatus ginsengisoli</name>
    <dbReference type="NCBI Taxonomy" id="363863"/>
    <lineage>
        <taxon>Bacteria</taxon>
        <taxon>Bacillati</taxon>
        <taxon>Actinomycetota</taxon>
        <taxon>Actinomycetes</taxon>
        <taxon>Propionibacteriales</taxon>
        <taxon>Propionibacteriaceae</taxon>
        <taxon>Microlunatus</taxon>
    </lineage>
</organism>
<dbReference type="CDD" id="cd06170">
    <property type="entry name" value="LuxR_C_like"/>
    <property type="match status" value="1"/>
</dbReference>
<name>A0ABP7AS09_9ACTN</name>
<accession>A0ABP7AS09</accession>
<gene>
    <name evidence="5" type="ORF">GCM10022236_45970</name>
</gene>
<keyword evidence="3" id="KW-0804">Transcription</keyword>
<dbReference type="SUPFAM" id="SSF46894">
    <property type="entry name" value="C-terminal effector domain of the bipartite response regulators"/>
    <property type="match status" value="1"/>
</dbReference>
<proteinExistence type="predicted"/>
<dbReference type="Pfam" id="PF00196">
    <property type="entry name" value="GerE"/>
    <property type="match status" value="1"/>
</dbReference>
<dbReference type="Proteomes" id="UP001501490">
    <property type="component" value="Unassembled WGS sequence"/>
</dbReference>
<keyword evidence="6" id="KW-1185">Reference proteome</keyword>
<feature type="domain" description="HTH luxR-type" evidence="4">
    <location>
        <begin position="168"/>
        <end position="233"/>
    </location>
</feature>
<evidence type="ECO:0000256" key="3">
    <source>
        <dbReference type="ARBA" id="ARBA00023163"/>
    </source>
</evidence>
<reference evidence="6" key="1">
    <citation type="journal article" date="2019" name="Int. J. Syst. Evol. Microbiol.">
        <title>The Global Catalogue of Microorganisms (GCM) 10K type strain sequencing project: providing services to taxonomists for standard genome sequencing and annotation.</title>
        <authorList>
            <consortium name="The Broad Institute Genomics Platform"/>
            <consortium name="The Broad Institute Genome Sequencing Center for Infectious Disease"/>
            <person name="Wu L."/>
            <person name="Ma J."/>
        </authorList>
    </citation>
    <scope>NUCLEOTIDE SEQUENCE [LARGE SCALE GENOMIC DNA]</scope>
    <source>
        <strain evidence="6">JCM 16929</strain>
    </source>
</reference>
<keyword evidence="1" id="KW-0805">Transcription regulation</keyword>
<dbReference type="PANTHER" id="PTHR44688:SF16">
    <property type="entry name" value="DNA-BINDING TRANSCRIPTIONAL ACTIVATOR DEVR_DOSR"/>
    <property type="match status" value="1"/>
</dbReference>
<comment type="caution">
    <text evidence="5">The sequence shown here is derived from an EMBL/GenBank/DDBJ whole genome shotgun (WGS) entry which is preliminary data.</text>
</comment>